<accession>A0A7M1RW58</accession>
<reference evidence="1 2" key="1">
    <citation type="submission" date="2020-07" db="EMBL/GenBank/DDBJ databases">
        <title>Taxonomic proposal: Crassvirales, a new order of highly abundant and diverse bacterial viruses.</title>
        <authorList>
            <person name="Shkoporov A.N."/>
            <person name="Stockdale S.R."/>
            <person name="Guerin E."/>
            <person name="Ross R.P."/>
            <person name="Hill C."/>
        </authorList>
    </citation>
    <scope>NUCLEOTIDE SEQUENCE [LARGE SCALE GENOMIC DNA]</scope>
</reference>
<sequence length="526" mass="59133">MNNIELRRLTKKSIEHSDRLMIYQDNENNEGNYVTIDDIQTALLNNLIVNIEEYQEITEQNNSYTIDFLNKPFSIINLTESTTKNVYFNNLFEGCMGKILIFQNGNATLKFPDGIYGKADIPLQEGSIVLINYFVLSGELYIYSTIIVGPSKSYAYQDLSNVDSNTLKTKVDMDSKANKTLDNVDSTIAMNKSSIYELEGSDQSYMALVYKISDSLYHSIGINTNGEPVAGTGNNLEEIFTEKSLLYRDLSNCLTIKAINTSGLDTATDSNSIYLVHDSSSNVSGRYIMMVFKPYITSNDIIVQIRIRASGVIESRNKVANANWTNWEVDSDNRYLKLDFSNSNNLKLNTNNTIINSLNVSGNNITVIGSNNTNDKNNTIIVGKHNNIQHDNVISFGNNIIETIKEKCIHVKIDNLNIVKFSHVMSYPVNTLHNTVILFPPLNTTPLSIVIDCITTEYDSEHRVNRSGALRHIIVGMDENIYKVYDTTSGATSLEFHYSDTEGLYISGSDQEAYDLNLDITVKYED</sequence>
<evidence type="ECO:0000313" key="1">
    <source>
        <dbReference type="EMBL" id="QOR58364.1"/>
    </source>
</evidence>
<organism evidence="1 2">
    <name type="scientific">uncultured phage cr118_1</name>
    <dbReference type="NCBI Taxonomy" id="2772063"/>
    <lineage>
        <taxon>Viruses</taxon>
        <taxon>Duplodnaviria</taxon>
        <taxon>Heunggongvirae</taxon>
        <taxon>Uroviricota</taxon>
        <taxon>Caudoviricetes</taxon>
        <taxon>Crassvirales</taxon>
        <taxon>Suoliviridae</taxon>
        <taxon>Uncouvirinae</taxon>
        <taxon>Besingivirus</taxon>
        <taxon>Besingivirus coli</taxon>
    </lineage>
</organism>
<protein>
    <submittedName>
        <fullName evidence="1">Uncharacterized protein</fullName>
    </submittedName>
</protein>
<evidence type="ECO:0000313" key="2">
    <source>
        <dbReference type="Proteomes" id="UP000594051"/>
    </source>
</evidence>
<dbReference type="RefSeq" id="YP_010110522.1">
    <property type="nucleotide sequence ID" value="NC_055872.1"/>
</dbReference>
<dbReference type="Proteomes" id="UP000594051">
    <property type="component" value="Segment"/>
</dbReference>
<dbReference type="GeneID" id="65128835"/>
<proteinExistence type="predicted"/>
<keyword evidence="2" id="KW-1185">Reference proteome</keyword>
<dbReference type="KEGG" id="vg:65128835"/>
<name>A0A7M1RW58_9CAUD</name>
<dbReference type="EMBL" id="MT774379">
    <property type="protein sequence ID" value="QOR58364.1"/>
    <property type="molecule type" value="Genomic_DNA"/>
</dbReference>